<protein>
    <submittedName>
        <fullName evidence="3">Uncharacterized protein</fullName>
    </submittedName>
</protein>
<dbReference type="EMBL" id="JABYQV010000002">
    <property type="protein sequence ID" value="NVP30191.1"/>
    <property type="molecule type" value="Genomic_DNA"/>
</dbReference>
<dbReference type="AlphaFoldDB" id="A0A7Y7QT26"/>
<evidence type="ECO:0000313" key="2">
    <source>
        <dbReference type="EMBL" id="NNG53522.1"/>
    </source>
</evidence>
<dbReference type="RefSeq" id="WP_156477754.1">
    <property type="nucleotide sequence ID" value="NZ_JABEOV010000012.1"/>
</dbReference>
<dbReference type="Proteomes" id="UP000531581">
    <property type="component" value="Unassembled WGS sequence"/>
</dbReference>
<reference evidence="4 5" key="1">
    <citation type="submission" date="2020-05" db="EMBL/GenBank/DDBJ databases">
        <title>Draft Genome Sequences of Sphingomonas sp. Isolated from the International Space Station.</title>
        <authorList>
            <person name="Bijlani S."/>
            <person name="Singh N.K."/>
            <person name="Mason C.E."/>
            <person name="Wang C.C."/>
            <person name="Venkateswaran K."/>
        </authorList>
    </citation>
    <scope>NUCLEOTIDE SEQUENCE [LARGE SCALE GENOMIC DNA]</scope>
    <source>
        <strain evidence="2 5">IIF7SW-B5</strain>
        <strain evidence="3">ISS-IIF7SWP</strain>
    </source>
</reference>
<evidence type="ECO:0000313" key="4">
    <source>
        <dbReference type="Proteomes" id="UP000531581"/>
    </source>
</evidence>
<dbReference type="GeneID" id="78486679"/>
<feature type="chain" id="PRO_5030721053" evidence="1">
    <location>
        <begin position="21"/>
        <end position="160"/>
    </location>
</feature>
<feature type="signal peptide" evidence="1">
    <location>
        <begin position="1"/>
        <end position="20"/>
    </location>
</feature>
<evidence type="ECO:0000313" key="5">
    <source>
        <dbReference type="Proteomes" id="UP000557656"/>
    </source>
</evidence>
<dbReference type="Proteomes" id="UP000557656">
    <property type="component" value="Unassembled WGS sequence"/>
</dbReference>
<accession>A0A7Y7QT26</accession>
<keyword evidence="1" id="KW-0732">Signal</keyword>
<keyword evidence="5" id="KW-1185">Reference proteome</keyword>
<organism evidence="3 4">
    <name type="scientific">Sphingomonas sanguinis</name>
    <dbReference type="NCBI Taxonomy" id="33051"/>
    <lineage>
        <taxon>Bacteria</taxon>
        <taxon>Pseudomonadati</taxon>
        <taxon>Pseudomonadota</taxon>
        <taxon>Alphaproteobacteria</taxon>
        <taxon>Sphingomonadales</taxon>
        <taxon>Sphingomonadaceae</taxon>
        <taxon>Sphingomonas</taxon>
    </lineage>
</organism>
<evidence type="ECO:0000256" key="1">
    <source>
        <dbReference type="SAM" id="SignalP"/>
    </source>
</evidence>
<evidence type="ECO:0000313" key="3">
    <source>
        <dbReference type="EMBL" id="NVP30191.1"/>
    </source>
</evidence>
<proteinExistence type="predicted"/>
<sequence>MFLVFLSLAAVEAWSPPAQAIWTGEKPSINVQLHGGMVSMRNKAAIKVDLTAKKDGLAVSPFLQPMRGIAFEVRSMEGQPLDPAEPMMPSPPPPPLTVDQLTPVTRAKPVSVVTDELSRTIFPGPGRYKVRAHLFFFTGNSTPARYAEILSDTIEMTVKP</sequence>
<name>A0A7Y7QT26_9SPHN</name>
<gene>
    <name evidence="2" type="ORF">HKX05_09170</name>
    <name evidence="3" type="ORF">HLV41_03965</name>
</gene>
<comment type="caution">
    <text evidence="3">The sequence shown here is derived from an EMBL/GenBank/DDBJ whole genome shotgun (WGS) entry which is preliminary data.</text>
</comment>
<dbReference type="EMBL" id="JABEOV010000012">
    <property type="protein sequence ID" value="NNG53522.1"/>
    <property type="molecule type" value="Genomic_DNA"/>
</dbReference>